<feature type="compositionally biased region" description="Acidic residues" evidence="1">
    <location>
        <begin position="118"/>
        <end position="132"/>
    </location>
</feature>
<dbReference type="AlphaFoldDB" id="A0A4Y9Z4Y8"/>
<feature type="region of interest" description="Disordered" evidence="1">
    <location>
        <begin position="1"/>
        <end position="204"/>
    </location>
</feature>
<feature type="region of interest" description="Disordered" evidence="1">
    <location>
        <begin position="229"/>
        <end position="350"/>
    </location>
</feature>
<comment type="caution">
    <text evidence="2">The sequence shown here is derived from an EMBL/GenBank/DDBJ whole genome shotgun (WGS) entry which is preliminary data.</text>
</comment>
<feature type="compositionally biased region" description="Polar residues" evidence="1">
    <location>
        <begin position="136"/>
        <end position="145"/>
    </location>
</feature>
<feature type="compositionally biased region" description="Basic and acidic residues" evidence="1">
    <location>
        <begin position="10"/>
        <end position="23"/>
    </location>
</feature>
<feature type="compositionally biased region" description="Basic and acidic residues" evidence="1">
    <location>
        <begin position="253"/>
        <end position="298"/>
    </location>
</feature>
<proteinExistence type="predicted"/>
<name>A0A4Y9Z4Y8_9APHY</name>
<feature type="compositionally biased region" description="Polar residues" evidence="1">
    <location>
        <begin position="159"/>
        <end position="171"/>
    </location>
</feature>
<feature type="compositionally biased region" description="Basic and acidic residues" evidence="1">
    <location>
        <begin position="306"/>
        <end position="341"/>
    </location>
</feature>
<protein>
    <submittedName>
        <fullName evidence="2">Uncharacterized protein</fullName>
    </submittedName>
</protein>
<dbReference type="EMBL" id="SEKV01000015">
    <property type="protein sequence ID" value="TFY69170.1"/>
    <property type="molecule type" value="Genomic_DNA"/>
</dbReference>
<organism evidence="2 3">
    <name type="scientific">Rhodofomes roseus</name>
    <dbReference type="NCBI Taxonomy" id="34475"/>
    <lineage>
        <taxon>Eukaryota</taxon>
        <taxon>Fungi</taxon>
        <taxon>Dikarya</taxon>
        <taxon>Basidiomycota</taxon>
        <taxon>Agaricomycotina</taxon>
        <taxon>Agaricomycetes</taxon>
        <taxon>Polyporales</taxon>
        <taxon>Rhodofomes</taxon>
    </lineage>
</organism>
<gene>
    <name evidence="2" type="ORF">EVJ58_g587</name>
</gene>
<accession>A0A4Y9Z4Y8</accession>
<feature type="compositionally biased region" description="Basic and acidic residues" evidence="1">
    <location>
        <begin position="189"/>
        <end position="204"/>
    </location>
</feature>
<dbReference type="Proteomes" id="UP000298390">
    <property type="component" value="Unassembled WGS sequence"/>
</dbReference>
<evidence type="ECO:0000256" key="1">
    <source>
        <dbReference type="SAM" id="MobiDB-lite"/>
    </source>
</evidence>
<feature type="compositionally biased region" description="Acidic residues" evidence="1">
    <location>
        <begin position="74"/>
        <end position="85"/>
    </location>
</feature>
<dbReference type="STRING" id="34475.A0A4Y9Z4Y8"/>
<evidence type="ECO:0000313" key="2">
    <source>
        <dbReference type="EMBL" id="TFY69170.1"/>
    </source>
</evidence>
<reference evidence="2 3" key="1">
    <citation type="submission" date="2019-01" db="EMBL/GenBank/DDBJ databases">
        <title>Genome sequencing of the rare red list fungi Fomitopsis rosea.</title>
        <authorList>
            <person name="Buettner E."/>
            <person name="Kellner H."/>
        </authorList>
    </citation>
    <scope>NUCLEOTIDE SEQUENCE [LARGE SCALE GENOMIC DNA]</scope>
    <source>
        <strain evidence="2 3">DSM 105464</strain>
    </source>
</reference>
<evidence type="ECO:0000313" key="3">
    <source>
        <dbReference type="Proteomes" id="UP000298390"/>
    </source>
</evidence>
<sequence>MPTISRRKVKEPAAEAGPERHTADGAPDALRSKRRLSTPSEDEAPRHSRKRFRSAAPSDYMSELGSDRAHPIPVDDEEDEVEDLLVESSKGSSMPPGSHKPSKKTASRSKPMNTAFDDVQEIDMVDLTADDLDNGHSGNVPPTNTAKRKISPEPRVRSPSKSGEASTNSSDYAEGQTRKRHRTVSPGASKHEYEAKRTERERRRMESFKARFDSNRAAWHDRFLHDLMTGIPEDFGSGGNTHGAPNQGSLDEEALRQAAIEESRRKLAELEKDKPLWEEASRRRMEAERAEEERRRVQSEAQRQAAEAEARRRRQEAERAEAERRARAARENAAHEQEQRRRQQQQQRWSYGPWTTARALERYKVLSETFDSAKFAEDSPATFNVIPWPVLRSPAMLSIEDIDWNAVEAFFRKAIGASTQTVGGQEES</sequence>